<proteinExistence type="predicted"/>
<reference evidence="3 4" key="1">
    <citation type="journal article" date="2013" name="Curr. Biol.">
        <title>The Genome of the Foraminiferan Reticulomyxa filosa.</title>
        <authorList>
            <person name="Glockner G."/>
            <person name="Hulsmann N."/>
            <person name="Schleicher M."/>
            <person name="Noegel A.A."/>
            <person name="Eichinger L."/>
            <person name="Gallinger C."/>
            <person name="Pawlowski J."/>
            <person name="Sierra R."/>
            <person name="Euteneuer U."/>
            <person name="Pillet L."/>
            <person name="Moustafa A."/>
            <person name="Platzer M."/>
            <person name="Groth M."/>
            <person name="Szafranski K."/>
            <person name="Schliwa M."/>
        </authorList>
    </citation>
    <scope>NUCLEOTIDE SEQUENCE [LARGE SCALE GENOMIC DNA]</scope>
</reference>
<comment type="caution">
    <text evidence="3">The sequence shown here is derived from an EMBL/GenBank/DDBJ whole genome shotgun (WGS) entry which is preliminary data.</text>
</comment>
<keyword evidence="2" id="KW-1133">Transmembrane helix</keyword>
<dbReference type="EMBL" id="ASPP01013571">
    <property type="protein sequence ID" value="ETO19529.1"/>
    <property type="molecule type" value="Genomic_DNA"/>
</dbReference>
<feature type="compositionally biased region" description="Basic and acidic residues" evidence="1">
    <location>
        <begin position="24"/>
        <end position="41"/>
    </location>
</feature>
<feature type="compositionally biased region" description="Polar residues" evidence="1">
    <location>
        <begin position="48"/>
        <end position="67"/>
    </location>
</feature>
<feature type="non-terminal residue" evidence="3">
    <location>
        <position position="1"/>
    </location>
</feature>
<dbReference type="Proteomes" id="UP000023152">
    <property type="component" value="Unassembled WGS sequence"/>
</dbReference>
<name>X6N1C8_RETFI</name>
<evidence type="ECO:0000313" key="4">
    <source>
        <dbReference type="Proteomes" id="UP000023152"/>
    </source>
</evidence>
<evidence type="ECO:0000256" key="1">
    <source>
        <dbReference type="SAM" id="MobiDB-lite"/>
    </source>
</evidence>
<dbReference type="AlphaFoldDB" id="X6N1C8"/>
<organism evidence="3 4">
    <name type="scientific">Reticulomyxa filosa</name>
    <dbReference type="NCBI Taxonomy" id="46433"/>
    <lineage>
        <taxon>Eukaryota</taxon>
        <taxon>Sar</taxon>
        <taxon>Rhizaria</taxon>
        <taxon>Retaria</taxon>
        <taxon>Foraminifera</taxon>
        <taxon>Monothalamids</taxon>
        <taxon>Reticulomyxidae</taxon>
        <taxon>Reticulomyxa</taxon>
    </lineage>
</organism>
<sequence>AYTKSCTLFCEKKKKKGYEEEEAKMERVPLIKDEDKEGKYPDKRRKSQATTASPQSSGSARQASKQTTRIRKKDKSVKRGKESVDLTIRPSQRCCPSDDDTEYWNLYYSIFNIAEEWSRNAKCTQFCFQLIVKMVCCANVPFYYHVLKYEPNSRSGYYLPHQYASKRKQMLQSQHKPSLNEFPAERDPHVVTNTDDIPFIHENETQPLSVSANAHAVHSASLSDLTSNGHLKVLTFHPQESYILKYFIKHLAQNSTKTNMLELLLQLTRLSFFFIFLMFIILLFYYFIIYYLLLLLLNMPQEFIEADVEWHQLLSKYLQSKIIEHVSLTGRHSQEHIDLAAQIFVADGQRNIQDHFVPMVKELLESSSLLER</sequence>
<feature type="non-terminal residue" evidence="3">
    <location>
        <position position="372"/>
    </location>
</feature>
<keyword evidence="2" id="KW-0812">Transmembrane</keyword>
<keyword evidence="4" id="KW-1185">Reference proteome</keyword>
<evidence type="ECO:0000256" key="2">
    <source>
        <dbReference type="SAM" id="Phobius"/>
    </source>
</evidence>
<evidence type="ECO:0000313" key="3">
    <source>
        <dbReference type="EMBL" id="ETO19529.1"/>
    </source>
</evidence>
<accession>X6N1C8</accession>
<keyword evidence="2" id="KW-0472">Membrane</keyword>
<protein>
    <submittedName>
        <fullName evidence="3">Uncharacterized protein</fullName>
    </submittedName>
</protein>
<feature type="transmembrane region" description="Helical" evidence="2">
    <location>
        <begin position="270"/>
        <end position="293"/>
    </location>
</feature>
<feature type="region of interest" description="Disordered" evidence="1">
    <location>
        <begin position="16"/>
        <end position="83"/>
    </location>
</feature>
<gene>
    <name evidence="3" type="ORF">RFI_17701</name>
</gene>